<dbReference type="Pfam" id="PF02417">
    <property type="entry name" value="Chromate_transp"/>
    <property type="match status" value="1"/>
</dbReference>
<accession>G5HAE7</accession>
<proteinExistence type="inferred from homology"/>
<comment type="caution">
    <text evidence="8">The sequence shown here is derived from an EMBL/GenBank/DDBJ whole genome shotgun (WGS) entry which is preliminary data.</text>
</comment>
<dbReference type="PANTHER" id="PTHR43663">
    <property type="entry name" value="CHROMATE TRANSPORT PROTEIN-RELATED"/>
    <property type="match status" value="1"/>
</dbReference>
<evidence type="ECO:0000256" key="6">
    <source>
        <dbReference type="ARBA" id="ARBA00023136"/>
    </source>
</evidence>
<dbReference type="STRING" id="742725.HMPREF9450_01612"/>
<reference evidence="8 9" key="1">
    <citation type="submission" date="2011-08" db="EMBL/GenBank/DDBJ databases">
        <title>The Genome Sequence of Alistipes indistinctus YIT 12060.</title>
        <authorList>
            <consortium name="The Broad Institute Genome Sequencing Platform"/>
            <person name="Earl A."/>
            <person name="Ward D."/>
            <person name="Feldgarden M."/>
            <person name="Gevers D."/>
            <person name="Morotomi M."/>
            <person name="Young S.K."/>
            <person name="Zeng Q."/>
            <person name="Gargeya S."/>
            <person name="Fitzgerald M."/>
            <person name="Haas B."/>
            <person name="Abouelleil A."/>
            <person name="Alvarado L."/>
            <person name="Arachchi H.M."/>
            <person name="Berlin A."/>
            <person name="Brown A."/>
            <person name="Chapman S.B."/>
            <person name="Chen Z."/>
            <person name="Dunbar C."/>
            <person name="Freedman E."/>
            <person name="Gearin G."/>
            <person name="Gellesch M."/>
            <person name="Goldberg J."/>
            <person name="Griggs A."/>
            <person name="Gujja S."/>
            <person name="Heiman D."/>
            <person name="Howarth C."/>
            <person name="Larson L."/>
            <person name="Lui A."/>
            <person name="MacDonald P.J.P."/>
            <person name="Montmayeur A."/>
            <person name="Murphy C."/>
            <person name="Neiman D."/>
            <person name="Pearson M."/>
            <person name="Priest M."/>
            <person name="Roberts A."/>
            <person name="Saif S."/>
            <person name="Shea T."/>
            <person name="Shenoy N."/>
            <person name="Sisk P."/>
            <person name="Stolte C."/>
            <person name="Sykes S."/>
            <person name="Wortman J."/>
            <person name="Nusbaum C."/>
            <person name="Birren B."/>
        </authorList>
    </citation>
    <scope>NUCLEOTIDE SEQUENCE [LARGE SCALE GENOMIC DNA]</scope>
    <source>
        <strain evidence="8 9">YIT 12060</strain>
    </source>
</reference>
<evidence type="ECO:0000256" key="7">
    <source>
        <dbReference type="SAM" id="Phobius"/>
    </source>
</evidence>
<dbReference type="EMBL" id="ADLD01000013">
    <property type="protein sequence ID" value="EHB91563.1"/>
    <property type="molecule type" value="Genomic_DNA"/>
</dbReference>
<sequence length="175" mass="19362">MVYLQLLYSYLKIGFFGFGGGYAMLALIQNEIVVRHHWLTNSELTDIIAISQMTPGPIAINSATYVGYTVTGNIWGSLLATFAVSLPSLTIMLLITKFYMVLHNNRYVRDAMYGMLPMVVAMILAATLLLLTPDTFIDVYSWLILAAAFFASVKKMNPILVICLSGVVGYLLYGL</sequence>
<evidence type="ECO:0008006" key="10">
    <source>
        <dbReference type="Google" id="ProtNLM"/>
    </source>
</evidence>
<evidence type="ECO:0000313" key="8">
    <source>
        <dbReference type="EMBL" id="EHB91563.1"/>
    </source>
</evidence>
<keyword evidence="6 7" id="KW-0472">Membrane</keyword>
<dbReference type="RefSeq" id="WP_009134418.1">
    <property type="nucleotide sequence ID" value="NZ_CP102250.1"/>
</dbReference>
<keyword evidence="9" id="KW-1185">Reference proteome</keyword>
<evidence type="ECO:0000256" key="4">
    <source>
        <dbReference type="ARBA" id="ARBA00022692"/>
    </source>
</evidence>
<dbReference type="InterPro" id="IPR052518">
    <property type="entry name" value="CHR_Transporter"/>
</dbReference>
<dbReference type="GeneID" id="92815355"/>
<dbReference type="OrthoDB" id="9788907at2"/>
<evidence type="ECO:0000256" key="2">
    <source>
        <dbReference type="ARBA" id="ARBA00005262"/>
    </source>
</evidence>
<feature type="transmembrane region" description="Helical" evidence="7">
    <location>
        <begin position="74"/>
        <end position="99"/>
    </location>
</feature>
<feature type="transmembrane region" description="Helical" evidence="7">
    <location>
        <begin position="111"/>
        <end position="131"/>
    </location>
</feature>
<name>G5HAE7_9BACT</name>
<evidence type="ECO:0000256" key="3">
    <source>
        <dbReference type="ARBA" id="ARBA00022475"/>
    </source>
</evidence>
<dbReference type="AlphaFoldDB" id="G5HAE7"/>
<dbReference type="HOGENOM" id="CLU_018106_1_2_10"/>
<organism evidence="8 9">
    <name type="scientific">Alistipes indistinctus YIT 12060</name>
    <dbReference type="NCBI Taxonomy" id="742725"/>
    <lineage>
        <taxon>Bacteria</taxon>
        <taxon>Pseudomonadati</taxon>
        <taxon>Bacteroidota</taxon>
        <taxon>Bacteroidia</taxon>
        <taxon>Bacteroidales</taxon>
        <taxon>Rikenellaceae</taxon>
        <taxon>Alistipes</taxon>
    </lineage>
</organism>
<feature type="transmembrane region" description="Helical" evidence="7">
    <location>
        <begin position="7"/>
        <end position="28"/>
    </location>
</feature>
<dbReference type="InterPro" id="IPR003370">
    <property type="entry name" value="Chromate_transpt"/>
</dbReference>
<feature type="transmembrane region" description="Helical" evidence="7">
    <location>
        <begin position="158"/>
        <end position="174"/>
    </location>
</feature>
<dbReference type="PATRIC" id="fig|742725.3.peg.1704"/>
<comment type="subcellular location">
    <subcellularLocation>
        <location evidence="1">Cell membrane</location>
        <topology evidence="1">Multi-pass membrane protein</topology>
    </subcellularLocation>
</comment>
<gene>
    <name evidence="8" type="ORF">HMPREF9450_01612</name>
</gene>
<evidence type="ECO:0000256" key="1">
    <source>
        <dbReference type="ARBA" id="ARBA00004651"/>
    </source>
</evidence>
<comment type="similarity">
    <text evidence="2">Belongs to the chromate ion transporter (CHR) (TC 2.A.51) family.</text>
</comment>
<protein>
    <recommendedName>
        <fullName evidence="10">Chromate transporter</fullName>
    </recommendedName>
</protein>
<dbReference type="PANTHER" id="PTHR43663:SF1">
    <property type="entry name" value="CHROMATE TRANSPORTER"/>
    <property type="match status" value="1"/>
</dbReference>
<dbReference type="Proteomes" id="UP000006008">
    <property type="component" value="Unassembled WGS sequence"/>
</dbReference>
<dbReference type="eggNOG" id="COG2059">
    <property type="taxonomic scope" value="Bacteria"/>
</dbReference>
<evidence type="ECO:0000313" key="9">
    <source>
        <dbReference type="Proteomes" id="UP000006008"/>
    </source>
</evidence>
<keyword evidence="3" id="KW-1003">Cell membrane</keyword>
<dbReference type="GO" id="GO:0015109">
    <property type="term" value="F:chromate transmembrane transporter activity"/>
    <property type="evidence" value="ECO:0007669"/>
    <property type="project" value="InterPro"/>
</dbReference>
<dbReference type="GO" id="GO:0005886">
    <property type="term" value="C:plasma membrane"/>
    <property type="evidence" value="ECO:0007669"/>
    <property type="project" value="UniProtKB-SubCell"/>
</dbReference>
<evidence type="ECO:0000256" key="5">
    <source>
        <dbReference type="ARBA" id="ARBA00022989"/>
    </source>
</evidence>
<keyword evidence="4 7" id="KW-0812">Transmembrane</keyword>
<keyword evidence="5 7" id="KW-1133">Transmembrane helix</keyword>